<dbReference type="Proteomes" id="UP001060771">
    <property type="component" value="Chromosome"/>
</dbReference>
<name>A0A830E1K3_9CREN</name>
<keyword evidence="6" id="KW-0472">Membrane</keyword>
<evidence type="ECO:0000313" key="8">
    <source>
        <dbReference type="EMBL" id="BDR91462.1"/>
    </source>
</evidence>
<evidence type="ECO:0000256" key="4">
    <source>
        <dbReference type="ARBA" id="ARBA00022801"/>
    </source>
</evidence>
<evidence type="ECO:0000256" key="2">
    <source>
        <dbReference type="ARBA" id="ARBA00007749"/>
    </source>
</evidence>
<evidence type="ECO:0000313" key="9">
    <source>
        <dbReference type="EMBL" id="GGI73364.1"/>
    </source>
</evidence>
<reference evidence="9" key="2">
    <citation type="submission" date="2020-09" db="EMBL/GenBank/DDBJ databases">
        <authorList>
            <person name="Sun Q."/>
            <person name="Ohkuma M."/>
        </authorList>
    </citation>
    <scope>NUCLEOTIDE SEQUENCE</scope>
    <source>
        <strain evidence="9">JCM 11219</strain>
    </source>
</reference>
<keyword evidence="6" id="KW-0812">Transmembrane</keyword>
<dbReference type="InterPro" id="IPR051013">
    <property type="entry name" value="MBL_superfamily_lactonases"/>
</dbReference>
<evidence type="ECO:0000259" key="7">
    <source>
        <dbReference type="SMART" id="SM00849"/>
    </source>
</evidence>
<reference evidence="11" key="3">
    <citation type="submission" date="2022-09" db="EMBL/GenBank/DDBJ databases">
        <title>Complete genome sequence of Vulcanisaeta souniana.</title>
        <authorList>
            <person name="Kato S."/>
            <person name="Itoh T."/>
            <person name="Ohkuma M."/>
        </authorList>
    </citation>
    <scope>NUCLEOTIDE SEQUENCE [LARGE SCALE GENOMIC DNA]</scope>
    <source>
        <strain evidence="11">JCM 11219</strain>
    </source>
</reference>
<comment type="cofactor">
    <cofactor evidence="1">
        <name>Zn(2+)</name>
        <dbReference type="ChEBI" id="CHEBI:29105"/>
    </cofactor>
</comment>
<proteinExistence type="inferred from homology"/>
<dbReference type="SUPFAM" id="SSF56281">
    <property type="entry name" value="Metallo-hydrolase/oxidoreductase"/>
    <property type="match status" value="1"/>
</dbReference>
<evidence type="ECO:0000256" key="1">
    <source>
        <dbReference type="ARBA" id="ARBA00001947"/>
    </source>
</evidence>
<dbReference type="InterPro" id="IPR036866">
    <property type="entry name" value="RibonucZ/Hydroxyglut_hydro"/>
</dbReference>
<evidence type="ECO:0000313" key="11">
    <source>
        <dbReference type="Proteomes" id="UP001060771"/>
    </source>
</evidence>
<evidence type="ECO:0000256" key="6">
    <source>
        <dbReference type="SAM" id="Phobius"/>
    </source>
</evidence>
<dbReference type="SMART" id="SM00849">
    <property type="entry name" value="Lactamase_B"/>
    <property type="match status" value="1"/>
</dbReference>
<sequence>MHRWEILLPGIPLITNLGFLGLCNVILIKIDDKYMVFDPGHYGNREPLLSALHNRGLNVNDIDYVVLSHLHFDHAINALLFPKAKIIISRSEIDYAQSNPSDPYLATYLINLIRDRLTIVDNNNGLLGARFILLPGHTGGTMGLLLEDKTLLAGDAIKYVSEALSKKATFTYYSNELANESINKALSIAKAVVPGHDAPFIVDGNSLRPLGSEPFNFQLTLRGRIKLTIIDENAY</sequence>
<dbReference type="GeneID" id="76206111"/>
<protein>
    <recommendedName>
        <fullName evidence="7">Metallo-beta-lactamase domain-containing protein</fullName>
    </recommendedName>
</protein>
<reference evidence="8" key="4">
    <citation type="journal article" date="2023" name="Microbiol. Resour. Announc.">
        <title>Complete Genome Sequence of Vulcanisaeta souniana Strain IC-059, a Hyperthermophilic Archaeon Isolated from Hot Spring Water in Japan.</title>
        <authorList>
            <person name="Kato S."/>
            <person name="Itoh T."/>
            <person name="Wu L."/>
            <person name="Ma J."/>
            <person name="Ohkuma M."/>
        </authorList>
    </citation>
    <scope>NUCLEOTIDE SEQUENCE</scope>
    <source>
        <strain evidence="8">JCM 11219</strain>
    </source>
</reference>
<evidence type="ECO:0000256" key="5">
    <source>
        <dbReference type="ARBA" id="ARBA00022833"/>
    </source>
</evidence>
<dbReference type="RefSeq" id="WP_054843346.1">
    <property type="nucleotide sequence ID" value="NZ_AP026830.1"/>
</dbReference>
<dbReference type="GO" id="GO:0016787">
    <property type="term" value="F:hydrolase activity"/>
    <property type="evidence" value="ECO:0007669"/>
    <property type="project" value="UniProtKB-KW"/>
</dbReference>
<feature type="domain" description="Metallo-beta-lactamase" evidence="7">
    <location>
        <begin position="22"/>
        <end position="196"/>
    </location>
</feature>
<dbReference type="GO" id="GO:0046872">
    <property type="term" value="F:metal ion binding"/>
    <property type="evidence" value="ECO:0007669"/>
    <property type="project" value="UniProtKB-KW"/>
</dbReference>
<comment type="similarity">
    <text evidence="2">Belongs to the metallo-beta-lactamase superfamily.</text>
</comment>
<dbReference type="PANTHER" id="PTHR42978">
    <property type="entry name" value="QUORUM-QUENCHING LACTONASE YTNP-RELATED-RELATED"/>
    <property type="match status" value="1"/>
</dbReference>
<organism evidence="9 10">
    <name type="scientific">Vulcanisaeta souniana JCM 11219</name>
    <dbReference type="NCBI Taxonomy" id="1293586"/>
    <lineage>
        <taxon>Archaea</taxon>
        <taxon>Thermoproteota</taxon>
        <taxon>Thermoprotei</taxon>
        <taxon>Thermoproteales</taxon>
        <taxon>Thermoproteaceae</taxon>
        <taxon>Vulcanisaeta</taxon>
    </lineage>
</organism>
<keyword evidence="11" id="KW-1185">Reference proteome</keyword>
<dbReference type="Proteomes" id="UP000657075">
    <property type="component" value="Unassembled WGS sequence"/>
</dbReference>
<evidence type="ECO:0000256" key="3">
    <source>
        <dbReference type="ARBA" id="ARBA00022723"/>
    </source>
</evidence>
<accession>A0A830E1K3</accession>
<reference evidence="9" key="1">
    <citation type="journal article" date="2014" name="Int. J. Syst. Evol. Microbiol.">
        <title>Complete genome sequence of Corynebacterium casei LMG S-19264T (=DSM 44701T), isolated from a smear-ripened cheese.</title>
        <authorList>
            <consortium name="US DOE Joint Genome Institute (JGI-PGF)"/>
            <person name="Walter F."/>
            <person name="Albersmeier A."/>
            <person name="Kalinowski J."/>
            <person name="Ruckert C."/>
        </authorList>
    </citation>
    <scope>NUCLEOTIDE SEQUENCE</scope>
    <source>
        <strain evidence="9">JCM 11219</strain>
    </source>
</reference>
<dbReference type="InterPro" id="IPR001279">
    <property type="entry name" value="Metallo-B-lactamas"/>
</dbReference>
<dbReference type="OrthoDB" id="197151at2157"/>
<keyword evidence="3" id="KW-0479">Metal-binding</keyword>
<dbReference type="AlphaFoldDB" id="A0A830E1K3"/>
<dbReference type="Gene3D" id="3.60.15.10">
    <property type="entry name" value="Ribonuclease Z/Hydroxyacylglutathione hydrolase-like"/>
    <property type="match status" value="1"/>
</dbReference>
<dbReference type="EMBL" id="BMNM01000002">
    <property type="protein sequence ID" value="GGI73364.1"/>
    <property type="molecule type" value="Genomic_DNA"/>
</dbReference>
<feature type="transmembrane region" description="Helical" evidence="6">
    <location>
        <begin position="6"/>
        <end position="27"/>
    </location>
</feature>
<dbReference type="EMBL" id="AP026830">
    <property type="protein sequence ID" value="BDR91462.1"/>
    <property type="molecule type" value="Genomic_DNA"/>
</dbReference>
<keyword evidence="6" id="KW-1133">Transmembrane helix</keyword>
<dbReference type="PANTHER" id="PTHR42978:SF2">
    <property type="entry name" value="102 KBASES UNSTABLE REGION: FROM 1 TO 119443"/>
    <property type="match status" value="1"/>
</dbReference>
<keyword evidence="4" id="KW-0378">Hydrolase</keyword>
<gene>
    <name evidence="9" type="ORF">GCM10007112_07760</name>
    <name evidence="8" type="ORF">Vsou_05550</name>
</gene>
<dbReference type="Pfam" id="PF00753">
    <property type="entry name" value="Lactamase_B"/>
    <property type="match status" value="1"/>
</dbReference>
<keyword evidence="5" id="KW-0862">Zinc</keyword>
<evidence type="ECO:0000313" key="10">
    <source>
        <dbReference type="Proteomes" id="UP000657075"/>
    </source>
</evidence>